<feature type="compositionally biased region" description="Basic and acidic residues" evidence="3">
    <location>
        <begin position="34"/>
        <end position="43"/>
    </location>
</feature>
<feature type="region of interest" description="Disordered" evidence="3">
    <location>
        <begin position="654"/>
        <end position="722"/>
    </location>
</feature>
<protein>
    <submittedName>
        <fullName evidence="6">Uncharacterized protein LOC103720915</fullName>
    </submittedName>
</protein>
<dbReference type="InterPro" id="IPR051831">
    <property type="entry name" value="Bromodomain_contain_prot"/>
</dbReference>
<feature type="region of interest" description="Disordered" evidence="3">
    <location>
        <begin position="1"/>
        <end position="171"/>
    </location>
</feature>
<keyword evidence="5" id="KW-1185">Reference proteome</keyword>
<feature type="compositionally biased region" description="Low complexity" evidence="3">
    <location>
        <begin position="529"/>
        <end position="544"/>
    </location>
</feature>
<name>A0A8B7CY78_PHODC</name>
<dbReference type="PANTHER" id="PTHR22881">
    <property type="entry name" value="BROMODOMAIN CONTAINING PROTEIN"/>
    <property type="match status" value="1"/>
</dbReference>
<dbReference type="InterPro" id="IPR036427">
    <property type="entry name" value="Bromodomain-like_sf"/>
</dbReference>
<dbReference type="PANTHER" id="PTHR22881:SF27">
    <property type="entry name" value="BROMODOMAIN CONTAINING 7_9"/>
    <property type="match status" value="1"/>
</dbReference>
<feature type="region of interest" description="Disordered" evidence="3">
    <location>
        <begin position="271"/>
        <end position="329"/>
    </location>
</feature>
<feature type="compositionally biased region" description="Basic and acidic residues" evidence="3">
    <location>
        <begin position="271"/>
        <end position="284"/>
    </location>
</feature>
<feature type="compositionally biased region" description="Basic residues" evidence="3">
    <location>
        <begin position="9"/>
        <end position="19"/>
    </location>
</feature>
<gene>
    <name evidence="6" type="primary">LOC103720915</name>
</gene>
<keyword evidence="1 2" id="KW-0103">Bromodomain</keyword>
<dbReference type="KEGG" id="pda:103720915"/>
<feature type="compositionally biased region" description="Acidic residues" evidence="3">
    <location>
        <begin position="79"/>
        <end position="88"/>
    </location>
</feature>
<evidence type="ECO:0000313" key="6">
    <source>
        <dbReference type="RefSeq" id="XP_008809103.2"/>
    </source>
</evidence>
<dbReference type="RefSeq" id="XP_008809103.2">
    <property type="nucleotide sequence ID" value="XM_008810881.4"/>
</dbReference>
<dbReference type="Pfam" id="PF00439">
    <property type="entry name" value="Bromodomain"/>
    <property type="match status" value="1"/>
</dbReference>
<feature type="compositionally biased region" description="Polar residues" evidence="3">
    <location>
        <begin position="308"/>
        <end position="329"/>
    </location>
</feature>
<feature type="compositionally biased region" description="Basic residues" evidence="3">
    <location>
        <begin position="285"/>
        <end position="299"/>
    </location>
</feature>
<evidence type="ECO:0000256" key="2">
    <source>
        <dbReference type="PROSITE-ProRule" id="PRU00035"/>
    </source>
</evidence>
<reference evidence="6" key="2">
    <citation type="submission" date="2025-08" db="UniProtKB">
        <authorList>
            <consortium name="RefSeq"/>
        </authorList>
    </citation>
    <scope>IDENTIFICATION</scope>
    <source>
        <tissue evidence="6">Young leaves</tissue>
    </source>
</reference>
<feature type="compositionally biased region" description="Basic and acidic residues" evidence="3">
    <location>
        <begin position="139"/>
        <end position="149"/>
    </location>
</feature>
<dbReference type="Proteomes" id="UP000228380">
    <property type="component" value="Chromosome 2"/>
</dbReference>
<evidence type="ECO:0000259" key="4">
    <source>
        <dbReference type="PROSITE" id="PS50014"/>
    </source>
</evidence>
<dbReference type="AlphaFoldDB" id="A0A8B7CY78"/>
<dbReference type="PRINTS" id="PR00503">
    <property type="entry name" value="BROMODOMAIN"/>
</dbReference>
<feature type="domain" description="Bromo" evidence="4">
    <location>
        <begin position="184"/>
        <end position="254"/>
    </location>
</feature>
<proteinExistence type="predicted"/>
<evidence type="ECO:0000256" key="1">
    <source>
        <dbReference type="ARBA" id="ARBA00023117"/>
    </source>
</evidence>
<dbReference type="OrthoDB" id="21449at2759"/>
<dbReference type="Gene3D" id="1.20.920.10">
    <property type="entry name" value="Bromodomain-like"/>
    <property type="match status" value="1"/>
</dbReference>
<evidence type="ECO:0000313" key="5">
    <source>
        <dbReference type="Proteomes" id="UP000228380"/>
    </source>
</evidence>
<accession>A0A8B7CY78</accession>
<sequence>MGSSNKPPTAHKKRKKKGRPSLLDLQKRSLRLQKQQEEKEKSKNPNPNPSPNPYVRFPPSASNRRITRRNPHPDPPEAAAEDDEDEAESSGGKRREKKLELVLHLPPGHPANSNSASDSDADAPGAARRKRKIDAVGSDGDRDKAETHSSSKAMGSLQGEPSDSGPTTPLPDKKLLVFILDRLQKKDTYGVFSEPVDPKELPDYHQVIEHPMDFGTTRKKLSSGAYANLEQFEKDVFLISSNAMRYNAPDTIYYRQARSIHELAKKNFENLRQESDDSEPELKMVVRKGRPPNKNKRPVGRPPERATSDFSPDSTLANAGDGTQWSNMTHDLSRKGSVADQSGMMASHGLRNTDTFSWMGEQKSERNEEYSGFMFKGISTKYGKKLTVIDENRRNTYKQSLQFTSVHEPPVLTIFDGEKKQLVPVGLRMEYSYLRSLARFAANLGPIGWAIAAKKIERASPPGTKFGPGWVGDADAPQQSRPPLLSASPLHPSSQPKILPCTTISRSDKLPQRPEPPSNDSAAEEAHFRTSLPPASTSAASSRPPDIKDGPRLSKGSNCENGSSGVGGGNANRSKVPFQLHQSPGMHTTINGFNNVFNMSSQFGKMVRLTRPPGPFGSDVQMTHARALDMVSRGGNSLIHQTSTSNLDVERVKTNADDSSTTNSGNPFPASGLDSQGPWQGMFLQPKSDSVPPDLNVGFQSPGSPTSGMLVDSQQPDLALQL</sequence>
<dbReference type="PROSITE" id="PS50014">
    <property type="entry name" value="BROMODOMAIN_2"/>
    <property type="match status" value="1"/>
</dbReference>
<dbReference type="SMART" id="SM00297">
    <property type="entry name" value="BROMO"/>
    <property type="match status" value="1"/>
</dbReference>
<feature type="compositionally biased region" description="Polar residues" evidence="3">
    <location>
        <begin position="657"/>
        <end position="666"/>
    </location>
</feature>
<feature type="compositionally biased region" description="Basic and acidic residues" evidence="3">
    <location>
        <begin position="91"/>
        <end position="101"/>
    </location>
</feature>
<dbReference type="SUPFAM" id="SSF47370">
    <property type="entry name" value="Bromodomain"/>
    <property type="match status" value="1"/>
</dbReference>
<organism evidence="5 6">
    <name type="scientific">Phoenix dactylifera</name>
    <name type="common">Date palm</name>
    <dbReference type="NCBI Taxonomy" id="42345"/>
    <lineage>
        <taxon>Eukaryota</taxon>
        <taxon>Viridiplantae</taxon>
        <taxon>Streptophyta</taxon>
        <taxon>Embryophyta</taxon>
        <taxon>Tracheophyta</taxon>
        <taxon>Spermatophyta</taxon>
        <taxon>Magnoliopsida</taxon>
        <taxon>Liliopsida</taxon>
        <taxon>Arecaceae</taxon>
        <taxon>Coryphoideae</taxon>
        <taxon>Phoeniceae</taxon>
        <taxon>Phoenix</taxon>
    </lineage>
</organism>
<evidence type="ECO:0000256" key="3">
    <source>
        <dbReference type="SAM" id="MobiDB-lite"/>
    </source>
</evidence>
<feature type="region of interest" description="Disordered" evidence="3">
    <location>
        <begin position="463"/>
        <end position="578"/>
    </location>
</feature>
<dbReference type="GeneID" id="103720915"/>
<reference evidence="5" key="1">
    <citation type="journal article" date="2019" name="Nat. Commun.">
        <title>Genome-wide association mapping of date palm fruit traits.</title>
        <authorList>
            <person name="Hazzouri K.M."/>
            <person name="Gros-Balthazard M."/>
            <person name="Flowers J.M."/>
            <person name="Copetti D."/>
            <person name="Lemansour A."/>
            <person name="Lebrun M."/>
            <person name="Masmoudi K."/>
            <person name="Ferrand S."/>
            <person name="Dhar M.I."/>
            <person name="Fresquez Z.A."/>
            <person name="Rosas U."/>
            <person name="Zhang J."/>
            <person name="Talag J."/>
            <person name="Lee S."/>
            <person name="Kudrna D."/>
            <person name="Powell R.F."/>
            <person name="Leitch I.J."/>
            <person name="Krueger R.R."/>
            <person name="Wing R.A."/>
            <person name="Amiri K.M.A."/>
            <person name="Purugganan M.D."/>
        </authorList>
    </citation>
    <scope>NUCLEOTIDE SEQUENCE [LARGE SCALE GENOMIC DNA]</scope>
    <source>
        <strain evidence="5">cv. Khalas</strain>
    </source>
</reference>
<dbReference type="InterPro" id="IPR001487">
    <property type="entry name" value="Bromodomain"/>
</dbReference>
<feature type="compositionally biased region" description="Polar residues" evidence="3">
    <location>
        <begin position="150"/>
        <end position="167"/>
    </location>
</feature>
<feature type="compositionally biased region" description="Low complexity" evidence="3">
    <location>
        <begin position="477"/>
        <end position="496"/>
    </location>
</feature>
<feature type="compositionally biased region" description="Polar residues" evidence="3">
    <location>
        <begin position="698"/>
        <end position="716"/>
    </location>
</feature>